<evidence type="ECO:0000313" key="2">
    <source>
        <dbReference type="Proteomes" id="UP001445732"/>
    </source>
</evidence>
<dbReference type="RefSeq" id="WP_349683748.1">
    <property type="nucleotide sequence ID" value="NZ_JBEGDD010000003.1"/>
</dbReference>
<dbReference type="Proteomes" id="UP001445732">
    <property type="component" value="Unassembled WGS sequence"/>
</dbReference>
<organism evidence="1 2">
    <name type="scientific">Brevundimonas aurifodinae</name>
    <dbReference type="NCBI Taxonomy" id="1508312"/>
    <lineage>
        <taxon>Bacteria</taxon>
        <taxon>Pseudomonadati</taxon>
        <taxon>Pseudomonadota</taxon>
        <taxon>Alphaproteobacteria</taxon>
        <taxon>Caulobacterales</taxon>
        <taxon>Caulobacteraceae</taxon>
        <taxon>Brevundimonas</taxon>
    </lineage>
</organism>
<evidence type="ECO:0008006" key="3">
    <source>
        <dbReference type="Google" id="ProtNLM"/>
    </source>
</evidence>
<gene>
    <name evidence="1" type="ORF">ABN401_05090</name>
</gene>
<keyword evidence="2" id="KW-1185">Reference proteome</keyword>
<proteinExistence type="predicted"/>
<sequence>MSEGVGEYEADDIRKIVARLLRDLGDPEPPLKLPQVRALLELDIGYYSTANTTLLQDVASRMKVAGKQVLERPMLLVEAVTKAKLSALWVPDTKRILIDETVPKPKHRWIEGHEVGHSVIPWHREFLFGDNEYTLDPACHAIVEAEANYAASQMLFLQTRFSTEARDGTLDFKAINGLSKRFGNTLTTTLWRMVEDREPDLPVFGMVTAHPRHLHIGSGDDGEPIRYFIRSAAFRERFASVLPEAAYALIQKHATHRARGPVFDASDELTNQNGERCEFRMESFCNTHALLTYGAFVRTIPTLTGKT</sequence>
<dbReference type="EMBL" id="JBEGDD010000003">
    <property type="protein sequence ID" value="MEQ7154584.1"/>
    <property type="molecule type" value="Genomic_DNA"/>
</dbReference>
<protein>
    <recommendedName>
        <fullName evidence="3">IrrE N-terminal-like domain-containing protein</fullName>
    </recommendedName>
</protein>
<accession>A0ABV1NMD1</accession>
<comment type="caution">
    <text evidence="1">The sequence shown here is derived from an EMBL/GenBank/DDBJ whole genome shotgun (WGS) entry which is preliminary data.</text>
</comment>
<reference evidence="1 2" key="1">
    <citation type="submission" date="2024-06" db="EMBL/GenBank/DDBJ databases">
        <title>Brevundimonas sp. C11.</title>
        <authorList>
            <person name="Maltman C."/>
        </authorList>
    </citation>
    <scope>NUCLEOTIDE SEQUENCE [LARGE SCALE GENOMIC DNA]</scope>
    <source>
        <strain evidence="1 2">C11</strain>
    </source>
</reference>
<evidence type="ECO:0000313" key="1">
    <source>
        <dbReference type="EMBL" id="MEQ7154584.1"/>
    </source>
</evidence>
<name>A0ABV1NMD1_9CAUL</name>
<dbReference type="Gene3D" id="1.10.10.2910">
    <property type="match status" value="1"/>
</dbReference>